<evidence type="ECO:0000313" key="2">
    <source>
        <dbReference type="Proteomes" id="UP001152888"/>
    </source>
</evidence>
<protein>
    <submittedName>
        <fullName evidence="1">Uncharacterized protein</fullName>
    </submittedName>
</protein>
<accession>A0A9P0LZI7</accession>
<sequence length="49" mass="5817">MMFLNVVPDDSFLKNHDQQYFFMARKGVHLVSDSIFSTNSKMYHIFSEI</sequence>
<keyword evidence="2" id="KW-1185">Reference proteome</keyword>
<comment type="caution">
    <text evidence="1">The sequence shown here is derived from an EMBL/GenBank/DDBJ whole genome shotgun (WGS) entry which is preliminary data.</text>
</comment>
<dbReference type="EMBL" id="CAKOFQ010007679">
    <property type="protein sequence ID" value="CAH2006267.1"/>
    <property type="molecule type" value="Genomic_DNA"/>
</dbReference>
<reference evidence="1" key="1">
    <citation type="submission" date="2022-03" db="EMBL/GenBank/DDBJ databases">
        <authorList>
            <person name="Sayadi A."/>
        </authorList>
    </citation>
    <scope>NUCLEOTIDE SEQUENCE</scope>
</reference>
<dbReference type="AlphaFoldDB" id="A0A9P0LZI7"/>
<name>A0A9P0LZI7_ACAOB</name>
<gene>
    <name evidence="1" type="ORF">ACAOBT_LOCUS28994</name>
</gene>
<proteinExistence type="predicted"/>
<evidence type="ECO:0000313" key="1">
    <source>
        <dbReference type="EMBL" id="CAH2006267.1"/>
    </source>
</evidence>
<organism evidence="1 2">
    <name type="scientific">Acanthoscelides obtectus</name>
    <name type="common">Bean weevil</name>
    <name type="synonym">Bruchus obtectus</name>
    <dbReference type="NCBI Taxonomy" id="200917"/>
    <lineage>
        <taxon>Eukaryota</taxon>
        <taxon>Metazoa</taxon>
        <taxon>Ecdysozoa</taxon>
        <taxon>Arthropoda</taxon>
        <taxon>Hexapoda</taxon>
        <taxon>Insecta</taxon>
        <taxon>Pterygota</taxon>
        <taxon>Neoptera</taxon>
        <taxon>Endopterygota</taxon>
        <taxon>Coleoptera</taxon>
        <taxon>Polyphaga</taxon>
        <taxon>Cucujiformia</taxon>
        <taxon>Chrysomeloidea</taxon>
        <taxon>Chrysomelidae</taxon>
        <taxon>Bruchinae</taxon>
        <taxon>Bruchini</taxon>
        <taxon>Acanthoscelides</taxon>
    </lineage>
</organism>
<dbReference type="Proteomes" id="UP001152888">
    <property type="component" value="Unassembled WGS sequence"/>
</dbReference>